<keyword evidence="9 12" id="KW-0472">Membrane</keyword>
<feature type="transmembrane region" description="Helical" evidence="12">
    <location>
        <begin position="198"/>
        <end position="218"/>
    </location>
</feature>
<dbReference type="Pfam" id="PF02673">
    <property type="entry name" value="BacA"/>
    <property type="match status" value="1"/>
</dbReference>
<evidence type="ECO:0000256" key="7">
    <source>
        <dbReference type="ARBA" id="ARBA00022801"/>
    </source>
</evidence>
<evidence type="ECO:0000256" key="3">
    <source>
        <dbReference type="ARBA" id="ARBA00012374"/>
    </source>
</evidence>
<dbReference type="EMBL" id="UOGA01000306">
    <property type="protein sequence ID" value="VAX25620.1"/>
    <property type="molecule type" value="Genomic_DNA"/>
</dbReference>
<keyword evidence="8 12" id="KW-1133">Transmembrane helix</keyword>
<dbReference type="PANTHER" id="PTHR30622:SF2">
    <property type="entry name" value="UNDECAPRENYL-DIPHOSPHATASE"/>
    <property type="match status" value="1"/>
</dbReference>
<sequence>MENHIGPFKATVLGIIQGVTEYLPVSSSGHLVIAQNLFGLKEPELFFDIVLHIGTLAAVIWYYRKDIFEIVSGTMAGIVELKNGAKFREVVESQGGFRLMLLVIIGVIPTGLIGIVFKDDFERMFASVGAVGVMLIITGAILFITRFTTDKGRGVLKIHWWEAFLIGVAQGLAITPGISRSGATISLALFFGIGRETAARYSFLIAIPAILGALVLKFEPNGANIHLSSLLLGFGSSMVVGYLCLVLLVALVKRGRLSWFSYYCFLAGGLTLAYL</sequence>
<reference evidence="13" key="1">
    <citation type="submission" date="2018-06" db="EMBL/GenBank/DDBJ databases">
        <authorList>
            <person name="Zhirakovskaya E."/>
        </authorList>
    </citation>
    <scope>NUCLEOTIDE SEQUENCE</scope>
</reference>
<dbReference type="HAMAP" id="MF_01006">
    <property type="entry name" value="Undec_diphosphatase"/>
    <property type="match status" value="1"/>
</dbReference>
<comment type="catalytic activity">
    <reaction evidence="11">
        <text>di-trans,octa-cis-undecaprenyl diphosphate + H2O = di-trans,octa-cis-undecaprenyl phosphate + phosphate + H(+)</text>
        <dbReference type="Rhea" id="RHEA:28094"/>
        <dbReference type="ChEBI" id="CHEBI:15377"/>
        <dbReference type="ChEBI" id="CHEBI:15378"/>
        <dbReference type="ChEBI" id="CHEBI:43474"/>
        <dbReference type="ChEBI" id="CHEBI:58405"/>
        <dbReference type="ChEBI" id="CHEBI:60392"/>
        <dbReference type="EC" id="3.6.1.27"/>
    </reaction>
</comment>
<evidence type="ECO:0000256" key="9">
    <source>
        <dbReference type="ARBA" id="ARBA00023136"/>
    </source>
</evidence>
<evidence type="ECO:0000256" key="10">
    <source>
        <dbReference type="ARBA" id="ARBA00032707"/>
    </source>
</evidence>
<gene>
    <name evidence="13" type="ORF">MNBD_NITROSPINAE04-1472</name>
</gene>
<feature type="transmembrane region" description="Helical" evidence="12">
    <location>
        <begin position="257"/>
        <end position="274"/>
    </location>
</feature>
<accession>A0A3B1CSF8</accession>
<evidence type="ECO:0000256" key="2">
    <source>
        <dbReference type="ARBA" id="ARBA00010621"/>
    </source>
</evidence>
<dbReference type="EC" id="3.6.1.27" evidence="3"/>
<evidence type="ECO:0000256" key="12">
    <source>
        <dbReference type="SAM" id="Phobius"/>
    </source>
</evidence>
<proteinExistence type="inferred from homology"/>
<keyword evidence="7 13" id="KW-0378">Hydrolase</keyword>
<name>A0A3B1CSF8_9ZZZZ</name>
<organism evidence="13">
    <name type="scientific">hydrothermal vent metagenome</name>
    <dbReference type="NCBI Taxonomy" id="652676"/>
    <lineage>
        <taxon>unclassified sequences</taxon>
        <taxon>metagenomes</taxon>
        <taxon>ecological metagenomes</taxon>
    </lineage>
</organism>
<dbReference type="PANTHER" id="PTHR30622">
    <property type="entry name" value="UNDECAPRENYL-DIPHOSPHATASE"/>
    <property type="match status" value="1"/>
</dbReference>
<protein>
    <recommendedName>
        <fullName evidence="4">Undecaprenyl-diphosphatase</fullName>
        <ecNumber evidence="3">3.6.1.27</ecNumber>
    </recommendedName>
    <alternativeName>
        <fullName evidence="10">Undecaprenyl pyrophosphate phosphatase</fullName>
    </alternativeName>
</protein>
<feature type="transmembrane region" description="Helical" evidence="12">
    <location>
        <begin position="45"/>
        <end position="63"/>
    </location>
</feature>
<evidence type="ECO:0000256" key="1">
    <source>
        <dbReference type="ARBA" id="ARBA00004651"/>
    </source>
</evidence>
<feature type="transmembrane region" description="Helical" evidence="12">
    <location>
        <begin position="123"/>
        <end position="148"/>
    </location>
</feature>
<evidence type="ECO:0000256" key="4">
    <source>
        <dbReference type="ARBA" id="ARBA00021581"/>
    </source>
</evidence>
<dbReference type="GO" id="GO:0050380">
    <property type="term" value="F:undecaprenyl-diphosphatase activity"/>
    <property type="evidence" value="ECO:0007669"/>
    <property type="project" value="UniProtKB-EC"/>
</dbReference>
<dbReference type="AlphaFoldDB" id="A0A3B1CSF8"/>
<comment type="subcellular location">
    <subcellularLocation>
        <location evidence="1">Cell membrane</location>
        <topology evidence="1">Multi-pass membrane protein</topology>
    </subcellularLocation>
</comment>
<keyword evidence="5" id="KW-1003">Cell membrane</keyword>
<keyword evidence="6 12" id="KW-0812">Transmembrane</keyword>
<evidence type="ECO:0000256" key="8">
    <source>
        <dbReference type="ARBA" id="ARBA00022989"/>
    </source>
</evidence>
<comment type="similarity">
    <text evidence="2">Belongs to the UppP family.</text>
</comment>
<evidence type="ECO:0000256" key="11">
    <source>
        <dbReference type="ARBA" id="ARBA00047594"/>
    </source>
</evidence>
<evidence type="ECO:0000256" key="5">
    <source>
        <dbReference type="ARBA" id="ARBA00022475"/>
    </source>
</evidence>
<feature type="transmembrane region" description="Helical" evidence="12">
    <location>
        <begin position="96"/>
        <end position="117"/>
    </location>
</feature>
<dbReference type="GO" id="GO:0005886">
    <property type="term" value="C:plasma membrane"/>
    <property type="evidence" value="ECO:0007669"/>
    <property type="project" value="UniProtKB-SubCell"/>
</dbReference>
<evidence type="ECO:0000256" key="6">
    <source>
        <dbReference type="ARBA" id="ARBA00022692"/>
    </source>
</evidence>
<dbReference type="InterPro" id="IPR003824">
    <property type="entry name" value="UppP"/>
</dbReference>
<evidence type="ECO:0000313" key="13">
    <source>
        <dbReference type="EMBL" id="VAX25620.1"/>
    </source>
</evidence>
<feature type="transmembrane region" description="Helical" evidence="12">
    <location>
        <begin position="230"/>
        <end position="251"/>
    </location>
</feature>